<dbReference type="AlphaFoldDB" id="A0A504JQF3"/>
<dbReference type="EMBL" id="VFWZ01000001">
    <property type="protein sequence ID" value="TPN89079.1"/>
    <property type="molecule type" value="Genomic_DNA"/>
</dbReference>
<name>A0A504JQF3_9FLAO</name>
<sequence length="606" mass="67317">MALQTTTQIFISGTPIKSYVSLKLHQEIQEHHDLELVCRTDVVESLSNELIGDSKEYLGGIITVKINVASTFGKYKELEFKGVITKVQGTRGFHQDKGDLVSLFAKSTSILSDDGSHYASFVDVGLSEILDAAFQGYDQGKLETSFSPVSTDTIHYTVQHNQSAFNFARRLAAYHNEWFYYDGKKLVFGNPGTEETELSYGVDLINLSIELSSIPNSFEYFTNDYLTDEVHQRSSASVSVPSEGYHGFTNKKSKELFNKQTQVYHHSYNDTAIKSRLDNQVEQHTKSIAMKQVIAKGASDNPGIKLGEVITIKGYGSYRIIKITHTNTEGGFYKNEFEAVDANFTAYPKMDLNQYPKSDIQIATVVENSDPDGLSRIKVQFPWQKPMGEITPWLRMMTPHAGSDKGFHFIPEIGEEVVVNFEGGNAERPFILGTFYHGTARPDSWQTNANNIKAIRSRSGHTVELNDTEGGEMITITDKKGNHFIIDTVSETISINALKDLNINAGENIQITAGKNISINAGENIGETAGENVSIIANKDMLLNAAGEMTEIADNRNDIIDEDFSRQSSISEEYANEISLFSAEENLTIQSSKTVNINSAEKSKLF</sequence>
<dbReference type="Pfam" id="PF05954">
    <property type="entry name" value="Phage_GPD"/>
    <property type="match status" value="1"/>
</dbReference>
<dbReference type="SUPFAM" id="SSF69279">
    <property type="entry name" value="Phage tail proteins"/>
    <property type="match status" value="1"/>
</dbReference>
<dbReference type="SUPFAM" id="SSF69255">
    <property type="entry name" value="gp5 N-terminal domain-like"/>
    <property type="match status" value="1"/>
</dbReference>
<dbReference type="Gene3D" id="4.10.220.110">
    <property type="match status" value="1"/>
</dbReference>
<dbReference type="Proteomes" id="UP000315540">
    <property type="component" value="Unassembled WGS sequence"/>
</dbReference>
<comment type="caution">
    <text evidence="2">The sequence shown here is derived from an EMBL/GenBank/DDBJ whole genome shotgun (WGS) entry which is preliminary data.</text>
</comment>
<organism evidence="2 3">
    <name type="scientific">Aquimarina algicola</name>
    <dbReference type="NCBI Taxonomy" id="2589995"/>
    <lineage>
        <taxon>Bacteria</taxon>
        <taxon>Pseudomonadati</taxon>
        <taxon>Bacteroidota</taxon>
        <taxon>Flavobacteriia</taxon>
        <taxon>Flavobacteriales</taxon>
        <taxon>Flavobacteriaceae</taxon>
        <taxon>Aquimarina</taxon>
    </lineage>
</organism>
<dbReference type="Pfam" id="PF04717">
    <property type="entry name" value="Phage_base_V"/>
    <property type="match status" value="1"/>
</dbReference>
<protein>
    <recommendedName>
        <fullName evidence="1">Gp5/Type VI secretion system Vgr protein OB-fold domain-containing protein</fullName>
    </recommendedName>
</protein>
<dbReference type="InterPro" id="IPR006531">
    <property type="entry name" value="Gp5/Vgr_OB"/>
</dbReference>
<dbReference type="RefSeq" id="WP_140589304.1">
    <property type="nucleotide sequence ID" value="NZ_VFWZ01000001.1"/>
</dbReference>
<dbReference type="Gene3D" id="2.40.50.230">
    <property type="entry name" value="Gp5 N-terminal domain"/>
    <property type="match status" value="1"/>
</dbReference>
<dbReference type="InterPro" id="IPR037026">
    <property type="entry name" value="Vgr_OB-fold_dom_sf"/>
</dbReference>
<accession>A0A504JQF3</accession>
<dbReference type="Gene3D" id="2.30.110.50">
    <property type="match status" value="1"/>
</dbReference>
<dbReference type="OrthoDB" id="7033094at2"/>
<evidence type="ECO:0000259" key="1">
    <source>
        <dbReference type="Pfam" id="PF04717"/>
    </source>
</evidence>
<dbReference type="SUPFAM" id="SSF69349">
    <property type="entry name" value="Phage fibre proteins"/>
    <property type="match status" value="1"/>
</dbReference>
<keyword evidence="3" id="KW-1185">Reference proteome</keyword>
<reference evidence="2 3" key="1">
    <citation type="submission" date="2019-06" db="EMBL/GenBank/DDBJ databases">
        <authorList>
            <person name="Meng X."/>
        </authorList>
    </citation>
    <scope>NUCLEOTIDE SEQUENCE [LARGE SCALE GENOMIC DNA]</scope>
    <source>
        <strain evidence="2 3">M625</strain>
    </source>
</reference>
<feature type="domain" description="Gp5/Type VI secretion system Vgr protein OB-fold" evidence="1">
    <location>
        <begin position="362"/>
        <end position="436"/>
    </location>
</feature>
<evidence type="ECO:0000313" key="2">
    <source>
        <dbReference type="EMBL" id="TPN89079.1"/>
    </source>
</evidence>
<evidence type="ECO:0000313" key="3">
    <source>
        <dbReference type="Proteomes" id="UP000315540"/>
    </source>
</evidence>
<gene>
    <name evidence="2" type="ORF">FHK87_02335</name>
</gene>
<proteinExistence type="predicted"/>
<dbReference type="Gene3D" id="3.55.50.10">
    <property type="entry name" value="Baseplate protein-like domains"/>
    <property type="match status" value="1"/>
</dbReference>